<organism evidence="2">
    <name type="scientific">Candidatus Kentrum sp. DK</name>
    <dbReference type="NCBI Taxonomy" id="2126562"/>
    <lineage>
        <taxon>Bacteria</taxon>
        <taxon>Pseudomonadati</taxon>
        <taxon>Pseudomonadota</taxon>
        <taxon>Gammaproteobacteria</taxon>
        <taxon>Candidatus Kentrum</taxon>
    </lineage>
</organism>
<protein>
    <submittedName>
        <fullName evidence="2">Uncharacterized protein</fullName>
    </submittedName>
</protein>
<evidence type="ECO:0000256" key="1">
    <source>
        <dbReference type="SAM" id="Phobius"/>
    </source>
</evidence>
<keyword evidence="1" id="KW-0812">Transmembrane</keyword>
<keyword evidence="1" id="KW-0472">Membrane</keyword>
<gene>
    <name evidence="3" type="ORF">BECKDK2373B_GA0170837_11474</name>
    <name evidence="2" type="ORF">BECKDK2373C_GA0170839_100135</name>
</gene>
<name>A0A450RTP5_9GAMM</name>
<evidence type="ECO:0000313" key="3">
    <source>
        <dbReference type="EMBL" id="VFJ65221.1"/>
    </source>
</evidence>
<proteinExistence type="predicted"/>
<accession>A0A450RTP5</accession>
<dbReference type="EMBL" id="CAADEX010000147">
    <property type="protein sequence ID" value="VFJ65221.1"/>
    <property type="molecule type" value="Genomic_DNA"/>
</dbReference>
<evidence type="ECO:0000313" key="2">
    <source>
        <dbReference type="EMBL" id="VFJ42499.1"/>
    </source>
</evidence>
<dbReference type="AlphaFoldDB" id="A0A450RTP5"/>
<keyword evidence="1" id="KW-1133">Transmembrane helix</keyword>
<sequence>MTYRNRAPDGGIANRPVTGTMPMGMILTLVFNLPLSSFLLISPFFFYQSLMDAPSPSASLG</sequence>
<reference evidence="2" key="1">
    <citation type="submission" date="2019-02" db="EMBL/GenBank/DDBJ databases">
        <authorList>
            <person name="Gruber-Vodicka R. H."/>
            <person name="Seah K. B. B."/>
        </authorList>
    </citation>
    <scope>NUCLEOTIDE SEQUENCE</scope>
    <source>
        <strain evidence="2">BECK_DK161</strain>
        <strain evidence="3">BECK_DK47</strain>
    </source>
</reference>
<dbReference type="EMBL" id="CAADEY010000001">
    <property type="protein sequence ID" value="VFJ42499.1"/>
    <property type="molecule type" value="Genomic_DNA"/>
</dbReference>
<feature type="transmembrane region" description="Helical" evidence="1">
    <location>
        <begin position="25"/>
        <end position="47"/>
    </location>
</feature>